<evidence type="ECO:0000256" key="2">
    <source>
        <dbReference type="PROSITE-ProRule" id="PRU00035"/>
    </source>
</evidence>
<protein>
    <submittedName>
        <fullName evidence="5">OLC1v1018447C2</fullName>
    </submittedName>
</protein>
<dbReference type="EMBL" id="OX459125">
    <property type="protein sequence ID" value="CAI9117109.1"/>
    <property type="molecule type" value="Genomic_DNA"/>
</dbReference>
<dbReference type="Pfam" id="PF00439">
    <property type="entry name" value="Bromodomain"/>
    <property type="match status" value="1"/>
</dbReference>
<dbReference type="Gene3D" id="1.20.920.10">
    <property type="entry name" value="Bromodomain-like"/>
    <property type="match status" value="1"/>
</dbReference>
<organism evidence="5 6">
    <name type="scientific">Oldenlandia corymbosa var. corymbosa</name>
    <dbReference type="NCBI Taxonomy" id="529605"/>
    <lineage>
        <taxon>Eukaryota</taxon>
        <taxon>Viridiplantae</taxon>
        <taxon>Streptophyta</taxon>
        <taxon>Embryophyta</taxon>
        <taxon>Tracheophyta</taxon>
        <taxon>Spermatophyta</taxon>
        <taxon>Magnoliopsida</taxon>
        <taxon>eudicotyledons</taxon>
        <taxon>Gunneridae</taxon>
        <taxon>Pentapetalae</taxon>
        <taxon>asterids</taxon>
        <taxon>lamiids</taxon>
        <taxon>Gentianales</taxon>
        <taxon>Rubiaceae</taxon>
        <taxon>Rubioideae</taxon>
        <taxon>Spermacoceae</taxon>
        <taxon>Hedyotis-Oldenlandia complex</taxon>
        <taxon>Oldenlandia</taxon>
    </lineage>
</organism>
<proteinExistence type="predicted"/>
<dbReference type="PROSITE" id="PS00633">
    <property type="entry name" value="BROMODOMAIN_1"/>
    <property type="match status" value="1"/>
</dbReference>
<evidence type="ECO:0000259" key="4">
    <source>
        <dbReference type="PROSITE" id="PS50014"/>
    </source>
</evidence>
<dbReference type="InterPro" id="IPR051831">
    <property type="entry name" value="Bromodomain_contain_prot"/>
</dbReference>
<dbReference type="InterPro" id="IPR001487">
    <property type="entry name" value="Bromodomain"/>
</dbReference>
<feature type="region of interest" description="Disordered" evidence="3">
    <location>
        <begin position="1"/>
        <end position="187"/>
    </location>
</feature>
<evidence type="ECO:0000256" key="3">
    <source>
        <dbReference type="SAM" id="MobiDB-lite"/>
    </source>
</evidence>
<dbReference type="PANTHER" id="PTHR22881">
    <property type="entry name" value="BROMODOMAIN CONTAINING PROTEIN"/>
    <property type="match status" value="1"/>
</dbReference>
<dbReference type="SMART" id="SM00297">
    <property type="entry name" value="BROMO"/>
    <property type="match status" value="1"/>
</dbReference>
<evidence type="ECO:0000313" key="6">
    <source>
        <dbReference type="Proteomes" id="UP001161247"/>
    </source>
</evidence>
<feature type="compositionally biased region" description="Polar residues" evidence="3">
    <location>
        <begin position="87"/>
        <end position="96"/>
    </location>
</feature>
<feature type="region of interest" description="Disordered" evidence="3">
    <location>
        <begin position="729"/>
        <end position="753"/>
    </location>
</feature>
<dbReference type="SUPFAM" id="SSF47370">
    <property type="entry name" value="Bromodomain"/>
    <property type="match status" value="1"/>
</dbReference>
<feature type="compositionally biased region" description="Polar residues" evidence="3">
    <location>
        <begin position="589"/>
        <end position="602"/>
    </location>
</feature>
<feature type="domain" description="Bromo" evidence="4">
    <location>
        <begin position="245"/>
        <end position="315"/>
    </location>
</feature>
<keyword evidence="6" id="KW-1185">Reference proteome</keyword>
<feature type="region of interest" description="Disordered" evidence="3">
    <location>
        <begin position="332"/>
        <end position="370"/>
    </location>
</feature>
<feature type="compositionally biased region" description="Low complexity" evidence="3">
    <location>
        <begin position="103"/>
        <end position="131"/>
    </location>
</feature>
<accession>A0AAV1EBN7</accession>
<feature type="compositionally biased region" description="Basic residues" evidence="3">
    <location>
        <begin position="345"/>
        <end position="357"/>
    </location>
</feature>
<gene>
    <name evidence="5" type="ORF">OLC1_LOCUS23218</name>
</gene>
<keyword evidence="1 2" id="KW-0103">Bromodomain</keyword>
<sequence>MGKASSAAAATKTTTTTTTITSSRTATTTTATTSSAAAASAAKSPSGGLLHGMKRKKKKGRPSLLDLQRRKLQQQKQQEKQDHLAKITNQNNNKTLTPPPPSSNYNSSSRRSTRRNPNPNLNYDYSPSSSFDDGDDDDDERQQKKVKLVVRLPQSSSEQRQQREDSPSRNSPPSSSAAASDSDQDNRREVEINAGDGRSNPAGLNQGRKTVKTMGTVHGSSLVTGPTSTPLPDRTMLVFVLDRLQKKDTYGVFSEPVDPNELPDYHEIIEQPMDFGTVRKKLDDGVYTNLEELEADVMLICSNAMQYNSSDTVYYRQARSIQELAKRDFENLRNEGDDGEPQPKVVRRGRPPSKNLKKPIETSPSDRVGLEVSSGATLATGEDKASGSNGYNLRKGQSMLYKLRSNDASSGTSFRTRNGENYSDWLVDWNSEFPANILRADMKYGKKHFTMIDETRRDTYKQSHPLPSSSNQSYFSNSFGDMKRLMSVGLHMDPHAYARSLARYAANLGPVAWNVASRKLKSVLPDGLAFGPGWVEENDLPLPFLPDKLKSMNTSVPNHDYSGKMVNPSTSELSSVHRPPGEIADAGRRSSSQNELPNQGSGLSWAIPCSGNSFQTPPQKAIFHPNRNGFNGMIGFDMSSQMGVAQVAATQAGHSGWDNQILPGRQSAGNVAALHSGPQYPPKSAEAKLSDNWALARSGNSLNQASDSQMVSAMHRQSPAIPPDLNIRVQATSGSPSSSLQIGSPQPDLALQL</sequence>
<reference evidence="5" key="1">
    <citation type="submission" date="2023-03" db="EMBL/GenBank/DDBJ databases">
        <authorList>
            <person name="Julca I."/>
        </authorList>
    </citation>
    <scope>NUCLEOTIDE SEQUENCE</scope>
</reference>
<dbReference type="PANTHER" id="PTHR22881:SF11">
    <property type="entry name" value="BROMODOMAIN-CONTAINING PROTEIN DDB_G0270170-LIKE ISOFORM X1"/>
    <property type="match status" value="1"/>
</dbReference>
<feature type="compositionally biased region" description="Basic residues" evidence="3">
    <location>
        <begin position="52"/>
        <end position="61"/>
    </location>
</feature>
<name>A0AAV1EBN7_OLDCO</name>
<dbReference type="Proteomes" id="UP001161247">
    <property type="component" value="Chromosome 8"/>
</dbReference>
<feature type="compositionally biased region" description="Low complexity" evidence="3">
    <location>
        <begin position="168"/>
        <end position="181"/>
    </location>
</feature>
<evidence type="ECO:0000313" key="5">
    <source>
        <dbReference type="EMBL" id="CAI9117109.1"/>
    </source>
</evidence>
<dbReference type="AlphaFoldDB" id="A0AAV1EBN7"/>
<dbReference type="PROSITE" id="PS50014">
    <property type="entry name" value="BROMODOMAIN_2"/>
    <property type="match status" value="1"/>
</dbReference>
<dbReference type="InterPro" id="IPR036427">
    <property type="entry name" value="Bromodomain-like_sf"/>
</dbReference>
<dbReference type="InterPro" id="IPR018359">
    <property type="entry name" value="Bromodomain_CS"/>
</dbReference>
<evidence type="ECO:0000256" key="1">
    <source>
        <dbReference type="ARBA" id="ARBA00023117"/>
    </source>
</evidence>
<feature type="compositionally biased region" description="Low complexity" evidence="3">
    <location>
        <begin position="1"/>
        <end position="44"/>
    </location>
</feature>
<feature type="region of interest" description="Disordered" evidence="3">
    <location>
        <begin position="559"/>
        <end position="602"/>
    </location>
</feature>
<dbReference type="PRINTS" id="PR00503">
    <property type="entry name" value="BROMODOMAIN"/>
</dbReference>
<feature type="compositionally biased region" description="Low complexity" evidence="3">
    <location>
        <begin position="733"/>
        <end position="747"/>
    </location>
</feature>